<evidence type="ECO:0000256" key="1">
    <source>
        <dbReference type="ARBA" id="ARBA00006611"/>
    </source>
</evidence>
<sequence length="228" mass="25932">MPDISSQILGIQRQQEEELTKTVGRNLGINYIDLIHYQIPADVLQVFSEEEAKKYRVIAYSRVGNTVNYATINVMSEDQKIFVNSRAIEKKLIFKKNICSQTSFNYCLAMYQKIKTDKAAKVEKARIDKLKDWANIVKTLDDITSQIAKVSTTELVDLVLAGAINLNASDVHIESTTLGSRLRYRIDGVLQDVAELKKEQYKALLNRIKNTAKLKLDLSNMPQDGRFE</sequence>
<accession>A0A554LG56</accession>
<evidence type="ECO:0000313" key="4">
    <source>
        <dbReference type="Proteomes" id="UP000315589"/>
    </source>
</evidence>
<dbReference type="Proteomes" id="UP000315589">
    <property type="component" value="Unassembled WGS sequence"/>
</dbReference>
<comment type="similarity">
    <text evidence="1">Belongs to the GSP E family.</text>
</comment>
<dbReference type="InterPro" id="IPR001482">
    <property type="entry name" value="T2SS/T4SS_dom"/>
</dbReference>
<dbReference type="Gene3D" id="3.30.450.90">
    <property type="match status" value="1"/>
</dbReference>
<dbReference type="InterPro" id="IPR027417">
    <property type="entry name" value="P-loop_NTPase"/>
</dbReference>
<dbReference type="Pfam" id="PF00437">
    <property type="entry name" value="T2SSE"/>
    <property type="match status" value="1"/>
</dbReference>
<dbReference type="SUPFAM" id="SSF160246">
    <property type="entry name" value="EspE N-terminal domain-like"/>
    <property type="match status" value="1"/>
</dbReference>
<dbReference type="SUPFAM" id="SSF52540">
    <property type="entry name" value="P-loop containing nucleoside triphosphate hydrolases"/>
    <property type="match status" value="1"/>
</dbReference>
<feature type="domain" description="Bacterial type II secretion system protein E" evidence="2">
    <location>
        <begin position="153"/>
        <end position="227"/>
    </location>
</feature>
<gene>
    <name evidence="3" type="ORF">CEN91_592</name>
</gene>
<name>A0A554LG56_9BACT</name>
<dbReference type="AlphaFoldDB" id="A0A554LG56"/>
<reference evidence="3 4" key="1">
    <citation type="submission" date="2017-07" db="EMBL/GenBank/DDBJ databases">
        <title>Mechanisms for carbon and nitrogen cycling indicate functional differentiation within the Candidate Phyla Radiation.</title>
        <authorList>
            <person name="Danczak R.E."/>
            <person name="Johnston M.D."/>
            <person name="Kenah C."/>
            <person name="Slattery M."/>
            <person name="Wrighton K.C."/>
            <person name="Wilkins M.J."/>
        </authorList>
    </citation>
    <scope>NUCLEOTIDE SEQUENCE [LARGE SCALE GENOMIC DNA]</scope>
    <source>
        <strain evidence="3">Licking1014_85</strain>
    </source>
</reference>
<dbReference type="EMBL" id="VMGI01000096">
    <property type="protein sequence ID" value="TSC91854.1"/>
    <property type="molecule type" value="Genomic_DNA"/>
</dbReference>
<protein>
    <submittedName>
        <fullName evidence="3">Type IV pilus assembly protein PilB</fullName>
    </submittedName>
</protein>
<dbReference type="InterPro" id="IPR037257">
    <property type="entry name" value="T2SS_E_N_sf"/>
</dbReference>
<organism evidence="3 4">
    <name type="scientific">Candidatus Berkelbacteria bacterium Licking1014_85</name>
    <dbReference type="NCBI Taxonomy" id="2017148"/>
    <lineage>
        <taxon>Bacteria</taxon>
        <taxon>Candidatus Berkelbacteria</taxon>
    </lineage>
</organism>
<proteinExistence type="inferred from homology"/>
<evidence type="ECO:0000313" key="3">
    <source>
        <dbReference type="EMBL" id="TSC91854.1"/>
    </source>
</evidence>
<comment type="caution">
    <text evidence="3">The sequence shown here is derived from an EMBL/GenBank/DDBJ whole genome shotgun (WGS) entry which is preliminary data.</text>
</comment>
<evidence type="ECO:0000259" key="2">
    <source>
        <dbReference type="Pfam" id="PF00437"/>
    </source>
</evidence>
<feature type="non-terminal residue" evidence="3">
    <location>
        <position position="228"/>
    </location>
</feature>